<reference evidence="1 2" key="1">
    <citation type="submission" date="2019-01" db="EMBL/GenBank/DDBJ databases">
        <title>Leucobacter muris sp. nov. isolated from the nose of a laboratory mouse.</title>
        <authorList>
            <person name="Benga L."/>
            <person name="Sproeer C."/>
            <person name="Schumann P."/>
            <person name="Verbarg S."/>
            <person name="Bunk B."/>
            <person name="Engelhardt E."/>
            <person name="Benten P.M."/>
            <person name="Sager M."/>
        </authorList>
    </citation>
    <scope>NUCLEOTIDE SEQUENCE [LARGE SCALE GENOMIC DNA]</scope>
    <source>
        <strain evidence="1 2">DSM 101948</strain>
    </source>
</reference>
<accession>A0ABX5QDJ9</accession>
<protein>
    <submittedName>
        <fullName evidence="1">Uncharacterized protein</fullName>
    </submittedName>
</protein>
<evidence type="ECO:0000313" key="1">
    <source>
        <dbReference type="EMBL" id="QAB17136.1"/>
    </source>
</evidence>
<proteinExistence type="predicted"/>
<dbReference type="RefSeq" id="WP_128386385.1">
    <property type="nucleotide sequence ID" value="NZ_CP035037.1"/>
</dbReference>
<dbReference type="Proteomes" id="UP000285768">
    <property type="component" value="Chromosome"/>
</dbReference>
<evidence type="ECO:0000313" key="2">
    <source>
        <dbReference type="Proteomes" id="UP000285768"/>
    </source>
</evidence>
<gene>
    <name evidence="1" type="ORF">Leucomu_03645</name>
</gene>
<keyword evidence="2" id="KW-1185">Reference proteome</keyword>
<organism evidence="1 2">
    <name type="scientific">Leucobacter muris</name>
    <dbReference type="NCBI Taxonomy" id="1935379"/>
    <lineage>
        <taxon>Bacteria</taxon>
        <taxon>Bacillati</taxon>
        <taxon>Actinomycetota</taxon>
        <taxon>Actinomycetes</taxon>
        <taxon>Micrococcales</taxon>
        <taxon>Microbacteriaceae</taxon>
        <taxon>Leucobacter</taxon>
    </lineage>
</organism>
<sequence>MPKNRARINLRSVNTIMSNQACQSLVDEVGEEMAGVADGNYEYVSNPHRYVARGHVQTADAATARRDAETNELLRALAAVIR</sequence>
<dbReference type="EMBL" id="CP035037">
    <property type="protein sequence ID" value="QAB17136.1"/>
    <property type="molecule type" value="Genomic_DNA"/>
</dbReference>
<name>A0ABX5QDJ9_9MICO</name>